<organism evidence="2 3">
    <name type="scientific">Leptolyngbya boryana NIES-2135</name>
    <dbReference type="NCBI Taxonomy" id="1973484"/>
    <lineage>
        <taxon>Bacteria</taxon>
        <taxon>Bacillati</taxon>
        <taxon>Cyanobacteriota</taxon>
        <taxon>Cyanophyceae</taxon>
        <taxon>Leptolyngbyales</taxon>
        <taxon>Leptolyngbyaceae</taxon>
        <taxon>Leptolyngbya group</taxon>
        <taxon>Leptolyngbya</taxon>
    </lineage>
</organism>
<proteinExistence type="predicted"/>
<sequence>MNGRQDQNKRLSSLGKKLAYLVPLIVTVVAAYFGALAVPEFGRCFGFEPGGSTHPLCPYKPTKNQAAPPQFPLETGSYSAQGSLYHNSWQEIASTPNRSCIVQVAGPTNAFTEGNLQTTISSISWHDGDFYVDATGFAISIHSSTSFRDGFGPDIWHHQTSRLGHIDQLNQCLSSKDKYVKTEIEKTFIPKRAQ</sequence>
<reference evidence="2 3" key="1">
    <citation type="submission" date="2017-06" db="EMBL/GenBank/DDBJ databases">
        <title>Genome sequencing of cyanobaciteial culture collection at National Institute for Environmental Studies (NIES).</title>
        <authorList>
            <person name="Hirose Y."/>
            <person name="Shimura Y."/>
            <person name="Fujisawa T."/>
            <person name="Nakamura Y."/>
            <person name="Kawachi M."/>
        </authorList>
    </citation>
    <scope>NUCLEOTIDE SEQUENCE [LARGE SCALE GENOMIC DNA]</scope>
    <source>
        <strain evidence="2 3">NIES-2135</strain>
        <plasmid evidence="3">Plasmid Plasmid1 dna</plasmid>
    </source>
</reference>
<keyword evidence="3" id="KW-1185">Reference proteome</keyword>
<evidence type="ECO:0000313" key="2">
    <source>
        <dbReference type="EMBL" id="BAY59188.1"/>
    </source>
</evidence>
<accession>A0A1Z4JRA8</accession>
<feature type="transmembrane region" description="Helical" evidence="1">
    <location>
        <begin position="20"/>
        <end position="38"/>
    </location>
</feature>
<geneLocation type="plasmid" evidence="2">
    <name>plasmid1</name>
</geneLocation>
<protein>
    <submittedName>
        <fullName evidence="2">Uncharacterized protein</fullName>
    </submittedName>
</protein>
<dbReference type="EMBL" id="AP018204">
    <property type="protein sequence ID" value="BAY59188.1"/>
    <property type="molecule type" value="Genomic_DNA"/>
</dbReference>
<keyword evidence="2" id="KW-0614">Plasmid</keyword>
<evidence type="ECO:0000313" key="3">
    <source>
        <dbReference type="Proteomes" id="UP000217895"/>
    </source>
</evidence>
<dbReference type="Proteomes" id="UP000217895">
    <property type="component" value="Plasmid Plasmid1 dna"/>
</dbReference>
<keyword evidence="1" id="KW-1133">Transmembrane helix</keyword>
<evidence type="ECO:0000256" key="1">
    <source>
        <dbReference type="SAM" id="Phobius"/>
    </source>
</evidence>
<name>A0A1Z4JRA8_LEPBY</name>
<gene>
    <name evidence="2" type="ORF">NIES2135_60650</name>
</gene>
<keyword evidence="1" id="KW-0812">Transmembrane</keyword>
<keyword evidence="1" id="KW-0472">Membrane</keyword>
<dbReference type="AlphaFoldDB" id="A0A1Z4JRA8"/>